<dbReference type="GO" id="GO:0005789">
    <property type="term" value="C:endoplasmic reticulum membrane"/>
    <property type="evidence" value="ECO:0007669"/>
    <property type="project" value="UniProtKB-SubCell"/>
</dbReference>
<dbReference type="GO" id="GO:0071555">
    <property type="term" value="P:cell wall organization"/>
    <property type="evidence" value="ECO:0007669"/>
    <property type="project" value="UniProtKB-KW"/>
</dbReference>
<evidence type="ECO:0000256" key="10">
    <source>
        <dbReference type="SAM" id="Phobius"/>
    </source>
</evidence>
<feature type="domain" description="V-type proton ATPase subunit S1/VOA1 transmembrane" evidence="12">
    <location>
        <begin position="267"/>
        <end position="306"/>
    </location>
</feature>
<dbReference type="GO" id="GO:0006078">
    <property type="term" value="P:(1-&gt;6)-beta-D-glucan biosynthetic process"/>
    <property type="evidence" value="ECO:0007669"/>
    <property type="project" value="TreeGrafter"/>
</dbReference>
<evidence type="ECO:0000256" key="8">
    <source>
        <dbReference type="ARBA" id="ARBA00023136"/>
    </source>
</evidence>
<evidence type="ECO:0000256" key="11">
    <source>
        <dbReference type="SAM" id="SignalP"/>
    </source>
</evidence>
<dbReference type="PANTHER" id="PTHR28285">
    <property type="entry name" value="PROTEIN BIG1"/>
    <property type="match status" value="1"/>
</dbReference>
<evidence type="ECO:0000256" key="6">
    <source>
        <dbReference type="ARBA" id="ARBA00022824"/>
    </source>
</evidence>
<comment type="subcellular location">
    <subcellularLocation>
        <location evidence="1">Endoplasmic reticulum membrane</location>
        <topology evidence="1">Single-pass type I membrane protein</topology>
    </subcellularLocation>
</comment>
<dbReference type="EMBL" id="CABVLU010000002">
    <property type="protein sequence ID" value="VVT49195.1"/>
    <property type="molecule type" value="Genomic_DNA"/>
</dbReference>
<evidence type="ECO:0000313" key="14">
    <source>
        <dbReference type="Proteomes" id="UP000398389"/>
    </source>
</evidence>
<accession>A0A5E8BKE9</accession>
<dbReference type="InterPro" id="IPR046756">
    <property type="entry name" value="VAS1/VOA1_TM"/>
</dbReference>
<keyword evidence="5 11" id="KW-0732">Signal</keyword>
<protein>
    <recommendedName>
        <fullName evidence="3">Protein BIG1</fullName>
    </recommendedName>
</protein>
<evidence type="ECO:0000256" key="5">
    <source>
        <dbReference type="ARBA" id="ARBA00022729"/>
    </source>
</evidence>
<keyword evidence="9" id="KW-0961">Cell wall biogenesis/degradation</keyword>
<dbReference type="AlphaFoldDB" id="A0A5E8BKE9"/>
<feature type="signal peptide" evidence="11">
    <location>
        <begin position="1"/>
        <end position="20"/>
    </location>
</feature>
<dbReference type="GO" id="GO:0009272">
    <property type="term" value="P:fungal-type cell wall biogenesis"/>
    <property type="evidence" value="ECO:0007669"/>
    <property type="project" value="TreeGrafter"/>
</dbReference>
<evidence type="ECO:0000259" key="12">
    <source>
        <dbReference type="Pfam" id="PF20520"/>
    </source>
</evidence>
<organism evidence="13 14">
    <name type="scientific">Magnusiomyces paraingens</name>
    <dbReference type="NCBI Taxonomy" id="2606893"/>
    <lineage>
        <taxon>Eukaryota</taxon>
        <taxon>Fungi</taxon>
        <taxon>Dikarya</taxon>
        <taxon>Ascomycota</taxon>
        <taxon>Saccharomycotina</taxon>
        <taxon>Dipodascomycetes</taxon>
        <taxon>Dipodascales</taxon>
        <taxon>Dipodascaceae</taxon>
        <taxon>Magnusiomyces</taxon>
    </lineage>
</organism>
<proteinExistence type="inferred from homology"/>
<comment type="similarity">
    <text evidence="2">Belongs to the BIG1 family.</text>
</comment>
<keyword evidence="6" id="KW-0256">Endoplasmic reticulum</keyword>
<keyword evidence="7 10" id="KW-1133">Transmembrane helix</keyword>
<dbReference type="PANTHER" id="PTHR28285:SF1">
    <property type="entry name" value="PROTEIN BIG1"/>
    <property type="match status" value="1"/>
</dbReference>
<keyword evidence="8 10" id="KW-0472">Membrane</keyword>
<dbReference type="OrthoDB" id="9985059at2759"/>
<evidence type="ECO:0000256" key="3">
    <source>
        <dbReference type="ARBA" id="ARBA00022089"/>
    </source>
</evidence>
<evidence type="ECO:0000256" key="1">
    <source>
        <dbReference type="ARBA" id="ARBA00004115"/>
    </source>
</evidence>
<dbReference type="InterPro" id="IPR037654">
    <property type="entry name" value="Big1"/>
</dbReference>
<dbReference type="Pfam" id="PF20520">
    <property type="entry name" value="Ac45-VOA1_TM"/>
    <property type="match status" value="1"/>
</dbReference>
<evidence type="ECO:0000256" key="9">
    <source>
        <dbReference type="ARBA" id="ARBA00023316"/>
    </source>
</evidence>
<evidence type="ECO:0000256" key="7">
    <source>
        <dbReference type="ARBA" id="ARBA00022989"/>
    </source>
</evidence>
<dbReference type="Proteomes" id="UP000398389">
    <property type="component" value="Unassembled WGS sequence"/>
</dbReference>
<reference evidence="13 14" key="1">
    <citation type="submission" date="2019-09" db="EMBL/GenBank/DDBJ databases">
        <authorList>
            <person name="Brejova B."/>
        </authorList>
    </citation>
    <scope>NUCLEOTIDE SEQUENCE [LARGE SCALE GENOMIC DNA]</scope>
</reference>
<feature type="transmembrane region" description="Helical" evidence="10">
    <location>
        <begin position="273"/>
        <end position="294"/>
    </location>
</feature>
<sequence>MLFSRKSVLAVLALAQGAMSFGDTSPQIFLASTADLNTAALQQSQVSSFTLSSSAFDSAVASTLSGCPADAYIFVNQPAAHTYDLADSDGTANLRHYFQQATSKFIFPHVRTTAATAEDNSIPETGLSPLAQQVAEKCSAKIVQVDTQASGFEGFVDTTPRVVVLNFPTLPSIREKDARVAALQHNDNLLSSVIGGLPSGNYVIVYTSASESTAPTFSKRSQILDADDEENVLGGVFQKNTESQEDIDAEEFKTEFKVGDSLFEKYQYFSPGIFETTLVALALLYIFFSAYGWISTLEISYNAFDKPPQIPSATKAQ</sequence>
<name>A0A5E8BKE9_9ASCO</name>
<keyword evidence="4 10" id="KW-0812">Transmembrane</keyword>
<dbReference type="GeneID" id="43580970"/>
<evidence type="ECO:0000313" key="13">
    <source>
        <dbReference type="EMBL" id="VVT49195.1"/>
    </source>
</evidence>
<gene>
    <name evidence="13" type="ORF">SAPINGB_P002150</name>
</gene>
<evidence type="ECO:0000256" key="2">
    <source>
        <dbReference type="ARBA" id="ARBA00008203"/>
    </source>
</evidence>
<dbReference type="RefSeq" id="XP_031852761.1">
    <property type="nucleotide sequence ID" value="XM_031996870.1"/>
</dbReference>
<keyword evidence="14" id="KW-1185">Reference proteome</keyword>
<feature type="chain" id="PRO_5022724676" description="Protein BIG1" evidence="11">
    <location>
        <begin position="21"/>
        <end position="317"/>
    </location>
</feature>
<evidence type="ECO:0000256" key="4">
    <source>
        <dbReference type="ARBA" id="ARBA00022692"/>
    </source>
</evidence>